<dbReference type="Pfam" id="PF03150">
    <property type="entry name" value="CCP_MauG"/>
    <property type="match status" value="1"/>
</dbReference>
<dbReference type="Gene3D" id="1.10.760.10">
    <property type="entry name" value="Cytochrome c-like domain"/>
    <property type="match status" value="2"/>
</dbReference>
<evidence type="ECO:0000256" key="5">
    <source>
        <dbReference type="ARBA" id="ARBA00023002"/>
    </source>
</evidence>
<keyword evidence="3 7" id="KW-0479">Metal-binding</keyword>
<dbReference type="GO" id="GO:0046872">
    <property type="term" value="F:metal ion binding"/>
    <property type="evidence" value="ECO:0007669"/>
    <property type="project" value="UniProtKB-KW"/>
</dbReference>
<feature type="domain" description="Cytochrome c" evidence="9">
    <location>
        <begin position="234"/>
        <end position="410"/>
    </location>
</feature>
<dbReference type="AlphaFoldDB" id="A0A6L6PR45"/>
<feature type="chain" id="PRO_5026725326" evidence="8">
    <location>
        <begin position="40"/>
        <end position="417"/>
    </location>
</feature>
<dbReference type="InterPro" id="IPR009056">
    <property type="entry name" value="Cyt_c-like_dom"/>
</dbReference>
<feature type="domain" description="Cytochrome c" evidence="9">
    <location>
        <begin position="50"/>
        <end position="175"/>
    </location>
</feature>
<keyword evidence="2 7" id="KW-0349">Heme</keyword>
<gene>
    <name evidence="10" type="ORF">GM676_26570</name>
</gene>
<dbReference type="GO" id="GO:0009055">
    <property type="term" value="F:electron transfer activity"/>
    <property type="evidence" value="ECO:0007669"/>
    <property type="project" value="InterPro"/>
</dbReference>
<protein>
    <submittedName>
        <fullName evidence="10">Cytochrome-c peroxidase</fullName>
    </submittedName>
</protein>
<keyword evidence="11" id="KW-1185">Reference proteome</keyword>
<dbReference type="Proteomes" id="UP000475582">
    <property type="component" value="Unassembled WGS sequence"/>
</dbReference>
<evidence type="ECO:0000259" key="9">
    <source>
        <dbReference type="PROSITE" id="PS51007"/>
    </source>
</evidence>
<keyword evidence="10" id="KW-0575">Peroxidase</keyword>
<evidence type="ECO:0000256" key="7">
    <source>
        <dbReference type="PROSITE-ProRule" id="PRU00433"/>
    </source>
</evidence>
<dbReference type="SUPFAM" id="SSF46626">
    <property type="entry name" value="Cytochrome c"/>
    <property type="match status" value="2"/>
</dbReference>
<evidence type="ECO:0000256" key="3">
    <source>
        <dbReference type="ARBA" id="ARBA00022723"/>
    </source>
</evidence>
<dbReference type="InterPro" id="IPR051395">
    <property type="entry name" value="Cytochrome_c_Peroxidase/MauG"/>
</dbReference>
<dbReference type="InterPro" id="IPR036909">
    <property type="entry name" value="Cyt_c-like_dom_sf"/>
</dbReference>
<evidence type="ECO:0000256" key="6">
    <source>
        <dbReference type="ARBA" id="ARBA00023004"/>
    </source>
</evidence>
<comment type="subcellular location">
    <subcellularLocation>
        <location evidence="1">Cell envelope</location>
    </subcellularLocation>
</comment>
<evidence type="ECO:0000313" key="11">
    <source>
        <dbReference type="Proteomes" id="UP000475582"/>
    </source>
</evidence>
<comment type="caution">
    <text evidence="10">The sequence shown here is derived from an EMBL/GenBank/DDBJ whole genome shotgun (WGS) entry which is preliminary data.</text>
</comment>
<keyword evidence="4 8" id="KW-0732">Signal</keyword>
<feature type="signal peptide" evidence="8">
    <location>
        <begin position="1"/>
        <end position="39"/>
    </location>
</feature>
<dbReference type="EMBL" id="WNKY01000048">
    <property type="protein sequence ID" value="MTV41131.1"/>
    <property type="molecule type" value="Genomic_DNA"/>
</dbReference>
<evidence type="ECO:0000256" key="8">
    <source>
        <dbReference type="SAM" id="SignalP"/>
    </source>
</evidence>
<organism evidence="10 11">
    <name type="scientific">Duganella radicis</name>
    <dbReference type="NCBI Taxonomy" id="551988"/>
    <lineage>
        <taxon>Bacteria</taxon>
        <taxon>Pseudomonadati</taxon>
        <taxon>Pseudomonadota</taxon>
        <taxon>Betaproteobacteria</taxon>
        <taxon>Burkholderiales</taxon>
        <taxon>Oxalobacteraceae</taxon>
        <taxon>Telluria group</taxon>
        <taxon>Duganella</taxon>
    </lineage>
</organism>
<proteinExistence type="predicted"/>
<dbReference type="GO" id="GO:0020037">
    <property type="term" value="F:heme binding"/>
    <property type="evidence" value="ECO:0007669"/>
    <property type="project" value="InterPro"/>
</dbReference>
<evidence type="ECO:0000313" key="10">
    <source>
        <dbReference type="EMBL" id="MTV41131.1"/>
    </source>
</evidence>
<name>A0A6L6PR45_9BURK</name>
<dbReference type="InterPro" id="IPR004852">
    <property type="entry name" value="Di-haem_cyt_c_peroxidsae"/>
</dbReference>
<dbReference type="OrthoDB" id="9805202at2"/>
<evidence type="ECO:0000256" key="2">
    <source>
        <dbReference type="ARBA" id="ARBA00022617"/>
    </source>
</evidence>
<evidence type="ECO:0000256" key="1">
    <source>
        <dbReference type="ARBA" id="ARBA00004196"/>
    </source>
</evidence>
<reference evidence="10 11" key="1">
    <citation type="submission" date="2019-11" db="EMBL/GenBank/DDBJ databases">
        <title>Type strains purchased from KCTC, JCM and DSMZ.</title>
        <authorList>
            <person name="Lu H."/>
        </authorList>
    </citation>
    <scope>NUCLEOTIDE SEQUENCE [LARGE SCALE GENOMIC DNA]</scope>
    <source>
        <strain evidence="10 11">KCTC 22382</strain>
    </source>
</reference>
<keyword evidence="6 7" id="KW-0408">Iron</keyword>
<accession>A0A6L6PR45</accession>
<dbReference type="GO" id="GO:0030313">
    <property type="term" value="C:cell envelope"/>
    <property type="evidence" value="ECO:0007669"/>
    <property type="project" value="UniProtKB-SubCell"/>
</dbReference>
<dbReference type="PANTHER" id="PTHR30600:SF10">
    <property type="entry name" value="BLL6722 PROTEIN"/>
    <property type="match status" value="1"/>
</dbReference>
<sequence>MATRPSSKSVVMPISVTDGRSSKMKSALMMVLIAATAQAAAVPVATPLSAAAEIGKQMFFDKSLSGSGKLACATCHDPAHAHAPPNNLSVQLGGAKMTTAGVRAVPSLRYQEYTPPYADMLDNPDGISTPGPGGGYTQDGRAATLAEQARIPLLAKHEMANKSVADVVRKIKASSYADQFRKTFGADAFADNKQAFRHALEALQAYQLEDNSFHPYSSKYDLYSSNKIGGDLTAAEMRGFAVYSDPNKGNCFACHYNGAGLGGSVKMFTDYTYAAIGVPRNKDIPANRNAKYSDLGICDRPDHPRPASAQYCGMFKTPTLRNVATRSVFFHNGALKSLKDVIRFYNTRDTEPERWYPTVKGVVRKFNDLPARYRDNLDKQMPLDGRARGSTPAMTEQEMQDLEAFLNTLTDADLVKK</sequence>
<dbReference type="GO" id="GO:0004130">
    <property type="term" value="F:cytochrome-c peroxidase activity"/>
    <property type="evidence" value="ECO:0007669"/>
    <property type="project" value="TreeGrafter"/>
</dbReference>
<dbReference type="PROSITE" id="PS51007">
    <property type="entry name" value="CYTC"/>
    <property type="match status" value="2"/>
</dbReference>
<dbReference type="PANTHER" id="PTHR30600">
    <property type="entry name" value="CYTOCHROME C PEROXIDASE-RELATED"/>
    <property type="match status" value="1"/>
</dbReference>
<keyword evidence="5" id="KW-0560">Oxidoreductase</keyword>
<evidence type="ECO:0000256" key="4">
    <source>
        <dbReference type="ARBA" id="ARBA00022729"/>
    </source>
</evidence>